<protein>
    <submittedName>
        <fullName evidence="2">DNA binding domain, excisionase family</fullName>
    </submittedName>
</protein>
<evidence type="ECO:0000313" key="2">
    <source>
        <dbReference type="EMBL" id="CCW34384.1"/>
    </source>
</evidence>
<dbReference type="RefSeq" id="WP_016481946.1">
    <property type="nucleotide sequence ID" value="NC_021487.1"/>
</dbReference>
<dbReference type="Proteomes" id="UP000014227">
    <property type="component" value="Chromosome I"/>
</dbReference>
<name>S0ESX7_CHTCT</name>
<reference evidence="3" key="1">
    <citation type="submission" date="2013-03" db="EMBL/GenBank/DDBJ databases">
        <title>Genome sequence of Chthonomonas calidirosea, the first sequenced genome from the Armatimonadetes phylum (formally candidate division OP10).</title>
        <authorList>
            <person name="Lee K.C.Y."/>
            <person name="Morgan X.C."/>
            <person name="Dunfield P.F."/>
            <person name="Tamas I."/>
            <person name="Houghton K.M."/>
            <person name="Vyssotski M."/>
            <person name="Ryan J.L.J."/>
            <person name="Lagutin K."/>
            <person name="McDonald I.R."/>
            <person name="Stott M.B."/>
        </authorList>
    </citation>
    <scope>NUCLEOTIDE SEQUENCE [LARGE SCALE GENOMIC DNA]</scope>
    <source>
        <strain evidence="3">DSM 23976 / ICMP 18418 / T49</strain>
    </source>
</reference>
<dbReference type="KEGG" id="ccz:CCALI_00553"/>
<gene>
    <name evidence="2" type="ORF">CCALI_00553</name>
</gene>
<dbReference type="OrthoDB" id="515428at2"/>
<dbReference type="STRING" id="454171.CP488_00601"/>
<dbReference type="HOGENOM" id="CLU_2664459_0_0_0"/>
<keyword evidence="3" id="KW-1185">Reference proteome</keyword>
<dbReference type="InterPro" id="IPR009061">
    <property type="entry name" value="DNA-bd_dom_put_sf"/>
</dbReference>
<dbReference type="GO" id="GO:0003677">
    <property type="term" value="F:DNA binding"/>
    <property type="evidence" value="ECO:0007669"/>
    <property type="project" value="InterPro"/>
</dbReference>
<accession>S0ESX7</accession>
<proteinExistence type="predicted"/>
<feature type="domain" description="Helix-turn-helix" evidence="1">
    <location>
        <begin position="8"/>
        <end position="57"/>
    </location>
</feature>
<dbReference type="SUPFAM" id="SSF46955">
    <property type="entry name" value="Putative DNA-binding domain"/>
    <property type="match status" value="1"/>
</dbReference>
<dbReference type="InParanoid" id="S0ESX7"/>
<dbReference type="Pfam" id="PF12728">
    <property type="entry name" value="HTH_17"/>
    <property type="match status" value="1"/>
</dbReference>
<evidence type="ECO:0000313" key="3">
    <source>
        <dbReference type="Proteomes" id="UP000014227"/>
    </source>
</evidence>
<dbReference type="InterPro" id="IPR041657">
    <property type="entry name" value="HTH_17"/>
</dbReference>
<sequence>MSTEERELYTVAQAADYLQLTCASIRSYIRQGKIKAFRVAGGRKILIPREELLGLLEPVVWNARLTRSGKAIKDV</sequence>
<dbReference type="InterPro" id="IPR010093">
    <property type="entry name" value="SinI_DNA-bd"/>
</dbReference>
<dbReference type="NCBIfam" id="TIGR01764">
    <property type="entry name" value="excise"/>
    <property type="match status" value="1"/>
</dbReference>
<evidence type="ECO:0000259" key="1">
    <source>
        <dbReference type="Pfam" id="PF12728"/>
    </source>
</evidence>
<organism evidence="2 3">
    <name type="scientific">Chthonomonas calidirosea (strain DSM 23976 / ICMP 18418 / T49)</name>
    <dbReference type="NCBI Taxonomy" id="1303518"/>
    <lineage>
        <taxon>Bacteria</taxon>
        <taxon>Bacillati</taxon>
        <taxon>Armatimonadota</taxon>
        <taxon>Chthonomonadia</taxon>
        <taxon>Chthonomonadales</taxon>
        <taxon>Chthonomonadaceae</taxon>
        <taxon>Chthonomonas</taxon>
    </lineage>
</organism>
<dbReference type="PATRIC" id="fig|1303518.3.peg.560"/>
<dbReference type="AlphaFoldDB" id="S0ESX7"/>
<dbReference type="EMBL" id="HF951689">
    <property type="protein sequence ID" value="CCW34384.1"/>
    <property type="molecule type" value="Genomic_DNA"/>
</dbReference>